<organism evidence="1 2">
    <name type="scientific">Zoogloea oleivorans</name>
    <dbReference type="NCBI Taxonomy" id="1552750"/>
    <lineage>
        <taxon>Bacteria</taxon>
        <taxon>Pseudomonadati</taxon>
        <taxon>Pseudomonadota</taxon>
        <taxon>Betaproteobacteria</taxon>
        <taxon>Rhodocyclales</taxon>
        <taxon>Zoogloeaceae</taxon>
        <taxon>Zoogloea</taxon>
    </lineage>
</organism>
<dbReference type="SUPFAM" id="SSF52833">
    <property type="entry name" value="Thioredoxin-like"/>
    <property type="match status" value="1"/>
</dbReference>
<evidence type="ECO:0000313" key="2">
    <source>
        <dbReference type="Proteomes" id="UP000389128"/>
    </source>
</evidence>
<reference evidence="1 2" key="1">
    <citation type="submission" date="2019-01" db="EMBL/GenBank/DDBJ databases">
        <title>Zoogloea oleivorans genome sequencing and assembly.</title>
        <authorList>
            <person name="Tancsics A."/>
            <person name="Farkas M."/>
            <person name="Kriszt B."/>
            <person name="Maroti G."/>
            <person name="Horvath B."/>
        </authorList>
    </citation>
    <scope>NUCLEOTIDE SEQUENCE [LARGE SCALE GENOMIC DNA]</scope>
    <source>
        <strain evidence="1 2">Buc</strain>
    </source>
</reference>
<dbReference type="InterPro" id="IPR008554">
    <property type="entry name" value="Glutaredoxin-like"/>
</dbReference>
<keyword evidence="2" id="KW-1185">Reference proteome</keyword>
<evidence type="ECO:0000313" key="1">
    <source>
        <dbReference type="EMBL" id="TYC62046.1"/>
    </source>
</evidence>
<comment type="caution">
    <text evidence="1">The sequence shown here is derived from an EMBL/GenBank/DDBJ whole genome shotgun (WGS) entry which is preliminary data.</text>
</comment>
<dbReference type="InterPro" id="IPR036249">
    <property type="entry name" value="Thioredoxin-like_sf"/>
</dbReference>
<protein>
    <submittedName>
        <fullName evidence="1">Glutaredoxin family protein</fullName>
    </submittedName>
</protein>
<name>A0A6C2D7S1_9RHOO</name>
<dbReference type="Pfam" id="PF05768">
    <property type="entry name" value="Glrx-like"/>
    <property type="match status" value="1"/>
</dbReference>
<sequence length="106" mass="11991">MSGRRLPCWSCVAICRLLCPSEPLSAERQLTVLSREWCHLCHDLLDALAPLQQELGFTVDVLDVDAFPELEALWSEKVPVVLAGETEICHYFLDEIAVRAHFQRIG</sequence>
<proteinExistence type="predicted"/>
<dbReference type="EMBL" id="SDKK01000001">
    <property type="protein sequence ID" value="TYC62046.1"/>
    <property type="molecule type" value="Genomic_DNA"/>
</dbReference>
<accession>A0A6C2D7S1</accession>
<gene>
    <name evidence="1" type="ORF">ETQ85_00320</name>
</gene>
<dbReference type="OrthoDB" id="8779161at2"/>
<dbReference type="Gene3D" id="3.40.30.10">
    <property type="entry name" value="Glutaredoxin"/>
    <property type="match status" value="1"/>
</dbReference>
<dbReference type="AlphaFoldDB" id="A0A6C2D7S1"/>
<dbReference type="Proteomes" id="UP000389128">
    <property type="component" value="Unassembled WGS sequence"/>
</dbReference>